<dbReference type="PANTHER" id="PTHR10429">
    <property type="entry name" value="DNA-3-METHYLADENINE GLYCOSYLASE"/>
    <property type="match status" value="1"/>
</dbReference>
<evidence type="ECO:0000256" key="2">
    <source>
        <dbReference type="ARBA" id="ARBA00022763"/>
    </source>
</evidence>
<keyword evidence="2 5" id="KW-0227">DNA damage</keyword>
<evidence type="ECO:0000256" key="4">
    <source>
        <dbReference type="ARBA" id="ARBA00023204"/>
    </source>
</evidence>
<gene>
    <name evidence="6" type="ORF">FEF26_12105</name>
</gene>
<dbReference type="GO" id="GO:0003677">
    <property type="term" value="F:DNA binding"/>
    <property type="evidence" value="ECO:0007669"/>
    <property type="project" value="InterPro"/>
</dbReference>
<keyword evidence="6" id="KW-0326">Glycosidase</keyword>
<dbReference type="RefSeq" id="WP_138253800.1">
    <property type="nucleotide sequence ID" value="NZ_VAVZ01000036.1"/>
</dbReference>
<dbReference type="NCBIfam" id="NF002003">
    <property type="entry name" value="PRK00802.1-3"/>
    <property type="match status" value="1"/>
</dbReference>
<dbReference type="InterPro" id="IPR011034">
    <property type="entry name" value="Formyl_transferase-like_C_sf"/>
</dbReference>
<dbReference type="EMBL" id="VAVZ01000036">
    <property type="protein sequence ID" value="TLP94251.1"/>
    <property type="molecule type" value="Genomic_DNA"/>
</dbReference>
<organism evidence="6 7">
    <name type="scientific">Nesterenkonia salmonea</name>
    <dbReference type="NCBI Taxonomy" id="1804987"/>
    <lineage>
        <taxon>Bacteria</taxon>
        <taxon>Bacillati</taxon>
        <taxon>Actinomycetota</taxon>
        <taxon>Actinomycetes</taxon>
        <taxon>Micrococcales</taxon>
        <taxon>Micrococcaceae</taxon>
        <taxon>Nesterenkonia</taxon>
    </lineage>
</organism>
<dbReference type="Pfam" id="PF02245">
    <property type="entry name" value="Pur_DNA_glyco"/>
    <property type="match status" value="1"/>
</dbReference>
<dbReference type="HAMAP" id="MF_00527">
    <property type="entry name" value="3MGH"/>
    <property type="match status" value="1"/>
</dbReference>
<dbReference type="InterPro" id="IPR036995">
    <property type="entry name" value="MPG_sf"/>
</dbReference>
<dbReference type="GO" id="GO:0006284">
    <property type="term" value="P:base-excision repair"/>
    <property type="evidence" value="ECO:0007669"/>
    <property type="project" value="InterPro"/>
</dbReference>
<dbReference type="OrthoDB" id="9794313at2"/>
<dbReference type="InterPro" id="IPR003180">
    <property type="entry name" value="MPG"/>
</dbReference>
<proteinExistence type="inferred from homology"/>
<accession>A0A5R9BA68</accession>
<evidence type="ECO:0000256" key="5">
    <source>
        <dbReference type="HAMAP-Rule" id="MF_00527"/>
    </source>
</evidence>
<name>A0A5R9BA68_9MICC</name>
<keyword evidence="3 5" id="KW-0378">Hydrolase</keyword>
<sequence length="221" mass="23356">MISPVELTTLFDQHPVELAPHLLGCELSVTTEDGTVSVRLTEVEAYGGHGEDPGSHAYRGQTLRNATMFGPPRQAYVYRSYGIHRCLNLVAGAEQAGGILLRAGEVTQGRDLAVLRRGGKDTSAKLLSGPGRLGQGLGITLPMDGTDVRITEPGYIPDPPAAPTEATMALIPAASSYSVRTGPRVGVSGTGGTEAFPWRFWVDAHPTVSQYRPGKLPANPA</sequence>
<protein>
    <recommendedName>
        <fullName evidence="5">Putative 3-methyladenine DNA glycosylase</fullName>
        <ecNumber evidence="5">3.2.2.-</ecNumber>
    </recommendedName>
</protein>
<comment type="similarity">
    <text evidence="1 5">Belongs to the DNA glycosylase MPG family.</text>
</comment>
<dbReference type="NCBIfam" id="TIGR00567">
    <property type="entry name" value="3mg"/>
    <property type="match status" value="1"/>
</dbReference>
<comment type="caution">
    <text evidence="6">The sequence shown here is derived from an EMBL/GenBank/DDBJ whole genome shotgun (WGS) entry which is preliminary data.</text>
</comment>
<dbReference type="SUPFAM" id="SSF50486">
    <property type="entry name" value="FMT C-terminal domain-like"/>
    <property type="match status" value="1"/>
</dbReference>
<keyword evidence="7" id="KW-1185">Reference proteome</keyword>
<dbReference type="GO" id="GO:0003905">
    <property type="term" value="F:alkylbase DNA N-glycosylase activity"/>
    <property type="evidence" value="ECO:0007669"/>
    <property type="project" value="InterPro"/>
</dbReference>
<dbReference type="EC" id="3.2.2.-" evidence="5"/>
<evidence type="ECO:0000313" key="6">
    <source>
        <dbReference type="EMBL" id="TLP94251.1"/>
    </source>
</evidence>
<dbReference type="CDD" id="cd00540">
    <property type="entry name" value="AAG"/>
    <property type="match status" value="1"/>
</dbReference>
<evidence type="ECO:0000256" key="3">
    <source>
        <dbReference type="ARBA" id="ARBA00022801"/>
    </source>
</evidence>
<evidence type="ECO:0000313" key="7">
    <source>
        <dbReference type="Proteomes" id="UP000310458"/>
    </source>
</evidence>
<dbReference type="AlphaFoldDB" id="A0A5R9BA68"/>
<reference evidence="6 7" key="1">
    <citation type="submission" date="2019-05" db="EMBL/GenBank/DDBJ databases">
        <title>Nesterenkonia sp. GY074 isolated from the Southern Atlantic Ocean.</title>
        <authorList>
            <person name="Zhang G."/>
        </authorList>
    </citation>
    <scope>NUCLEOTIDE SEQUENCE [LARGE SCALE GENOMIC DNA]</scope>
    <source>
        <strain evidence="6 7">GY074</strain>
    </source>
</reference>
<dbReference type="Gene3D" id="3.10.300.10">
    <property type="entry name" value="Methylpurine-DNA glycosylase (MPG)"/>
    <property type="match status" value="1"/>
</dbReference>
<evidence type="ECO:0000256" key="1">
    <source>
        <dbReference type="ARBA" id="ARBA00009232"/>
    </source>
</evidence>
<dbReference type="Proteomes" id="UP000310458">
    <property type="component" value="Unassembled WGS sequence"/>
</dbReference>
<keyword evidence="4 5" id="KW-0234">DNA repair</keyword>
<dbReference type="PANTHER" id="PTHR10429:SF0">
    <property type="entry name" value="DNA-3-METHYLADENINE GLYCOSYLASE"/>
    <property type="match status" value="1"/>
</dbReference>